<dbReference type="KEGG" id="scya:EJ357_24815"/>
<feature type="region of interest" description="Disordered" evidence="5">
    <location>
        <begin position="321"/>
        <end position="354"/>
    </location>
</feature>
<evidence type="ECO:0000256" key="3">
    <source>
        <dbReference type="ARBA" id="ARBA00023125"/>
    </source>
</evidence>
<feature type="compositionally biased region" description="Low complexity" evidence="5">
    <location>
        <begin position="336"/>
        <end position="348"/>
    </location>
</feature>
<dbReference type="SUPFAM" id="SSF46785">
    <property type="entry name" value="Winged helix' DNA-binding domain"/>
    <property type="match status" value="1"/>
</dbReference>
<dbReference type="PANTHER" id="PTHR30346">
    <property type="entry name" value="TRANSCRIPTIONAL DUAL REGULATOR HCAR-RELATED"/>
    <property type="match status" value="1"/>
</dbReference>
<dbReference type="PRINTS" id="PR00039">
    <property type="entry name" value="HTHLYSR"/>
</dbReference>
<name>A0A3S9MB19_9ACTN</name>
<gene>
    <name evidence="7" type="ORF">EJ357_24815</name>
</gene>
<accession>A0A3S9MB19</accession>
<evidence type="ECO:0000313" key="7">
    <source>
        <dbReference type="EMBL" id="AZQ36283.1"/>
    </source>
</evidence>
<dbReference type="InterPro" id="IPR000847">
    <property type="entry name" value="LysR_HTH_N"/>
</dbReference>
<dbReference type="PROSITE" id="PS50931">
    <property type="entry name" value="HTH_LYSR"/>
    <property type="match status" value="1"/>
</dbReference>
<proteinExistence type="inferred from homology"/>
<dbReference type="Proteomes" id="UP000280298">
    <property type="component" value="Chromosome"/>
</dbReference>
<keyword evidence="3" id="KW-0238">DNA-binding</keyword>
<comment type="similarity">
    <text evidence="1">Belongs to the LysR transcriptional regulatory family.</text>
</comment>
<dbReference type="GO" id="GO:0003700">
    <property type="term" value="F:DNA-binding transcription factor activity"/>
    <property type="evidence" value="ECO:0007669"/>
    <property type="project" value="InterPro"/>
</dbReference>
<dbReference type="SUPFAM" id="SSF53850">
    <property type="entry name" value="Periplasmic binding protein-like II"/>
    <property type="match status" value="1"/>
</dbReference>
<evidence type="ECO:0000256" key="4">
    <source>
        <dbReference type="ARBA" id="ARBA00023163"/>
    </source>
</evidence>
<protein>
    <submittedName>
        <fullName evidence="7">LysR family transcriptional regulator</fullName>
    </submittedName>
</protein>
<dbReference type="InterPro" id="IPR005119">
    <property type="entry name" value="LysR_subst-bd"/>
</dbReference>
<reference evidence="7 8" key="1">
    <citation type="journal article" date="2019" name="Int. J. Syst. Evol. Microbiol.">
        <title>Streptomyces cyaneochromogenes sp. nov., a blue pigment-producing actinomycete from manganese-contaminated soil.</title>
        <authorList>
            <person name="Tang X."/>
            <person name="Zhao J."/>
            <person name="Li K."/>
            <person name="Chen Z."/>
            <person name="Sun Y."/>
            <person name="Gao J."/>
        </authorList>
    </citation>
    <scope>NUCLEOTIDE SEQUENCE [LARGE SCALE GENOMIC DNA]</scope>
    <source>
        <strain evidence="7 8">MK-45</strain>
    </source>
</reference>
<evidence type="ECO:0000256" key="5">
    <source>
        <dbReference type="SAM" id="MobiDB-lite"/>
    </source>
</evidence>
<dbReference type="Pfam" id="PF00126">
    <property type="entry name" value="HTH_1"/>
    <property type="match status" value="1"/>
</dbReference>
<evidence type="ECO:0000256" key="2">
    <source>
        <dbReference type="ARBA" id="ARBA00023015"/>
    </source>
</evidence>
<dbReference type="InterPro" id="IPR036390">
    <property type="entry name" value="WH_DNA-bd_sf"/>
</dbReference>
<feature type="domain" description="HTH lysR-type" evidence="6">
    <location>
        <begin position="41"/>
        <end position="98"/>
    </location>
</feature>
<organism evidence="7 8">
    <name type="scientific">Streptomyces cyaneochromogenes</name>
    <dbReference type="NCBI Taxonomy" id="2496836"/>
    <lineage>
        <taxon>Bacteria</taxon>
        <taxon>Bacillati</taxon>
        <taxon>Actinomycetota</taxon>
        <taxon>Actinomycetes</taxon>
        <taxon>Kitasatosporales</taxon>
        <taxon>Streptomycetaceae</taxon>
        <taxon>Streptomyces</taxon>
    </lineage>
</organism>
<dbReference type="AlphaFoldDB" id="A0A3S9MB19"/>
<dbReference type="EMBL" id="CP034539">
    <property type="protein sequence ID" value="AZQ36283.1"/>
    <property type="molecule type" value="Genomic_DNA"/>
</dbReference>
<dbReference type="GO" id="GO:0032993">
    <property type="term" value="C:protein-DNA complex"/>
    <property type="evidence" value="ECO:0007669"/>
    <property type="project" value="TreeGrafter"/>
</dbReference>
<dbReference type="GO" id="GO:0003677">
    <property type="term" value="F:DNA binding"/>
    <property type="evidence" value="ECO:0007669"/>
    <property type="project" value="UniProtKB-KW"/>
</dbReference>
<evidence type="ECO:0000256" key="1">
    <source>
        <dbReference type="ARBA" id="ARBA00009437"/>
    </source>
</evidence>
<dbReference type="Pfam" id="PF03466">
    <property type="entry name" value="LysR_substrate"/>
    <property type="match status" value="1"/>
</dbReference>
<keyword evidence="4" id="KW-0804">Transcription</keyword>
<dbReference type="PANTHER" id="PTHR30346:SF28">
    <property type="entry name" value="HTH-TYPE TRANSCRIPTIONAL REGULATOR CYNR"/>
    <property type="match status" value="1"/>
</dbReference>
<dbReference type="FunFam" id="1.10.10.10:FF:000001">
    <property type="entry name" value="LysR family transcriptional regulator"/>
    <property type="match status" value="1"/>
</dbReference>
<dbReference type="Gene3D" id="1.10.10.10">
    <property type="entry name" value="Winged helix-like DNA-binding domain superfamily/Winged helix DNA-binding domain"/>
    <property type="match status" value="1"/>
</dbReference>
<evidence type="ECO:0000313" key="8">
    <source>
        <dbReference type="Proteomes" id="UP000280298"/>
    </source>
</evidence>
<dbReference type="Gene3D" id="3.40.190.10">
    <property type="entry name" value="Periplasmic binding protein-like II"/>
    <property type="match status" value="2"/>
</dbReference>
<keyword evidence="8" id="KW-1185">Reference proteome</keyword>
<evidence type="ECO:0000259" key="6">
    <source>
        <dbReference type="PROSITE" id="PS50931"/>
    </source>
</evidence>
<dbReference type="OrthoDB" id="3176554at2"/>
<sequence>MDGRLRKTHEIRLMPIAVRRQAIGSGLSREEGAAVHDHRGVELRHLRYFVTVAEEGTMTEAARVLRIAQPSLSQQISALERRVGAPLFHRRPKGMELTEGGRILYATAIRALAEIEASLAQARDARRPVRVGVCRTVPEHLLARVEQIFADDGSLTVEFDEADSQRQLDLLRTGALAFGVMRVFHPIDGLAALTLDDEPHGVVLRPGHPLAEHTALSWADLADQELLWFPAERNRRFAEDVLAHLAGHGWTPQLRIVDAHSQALYCRHLRTSENLVGLRSRNSFTADAGMAWRPFVSDPPRRRFVLVTLGDSPWAGLLARSGGRSSDDGGIGGPGQRAASFPSAASSALRGSAW</sequence>
<dbReference type="InterPro" id="IPR036388">
    <property type="entry name" value="WH-like_DNA-bd_sf"/>
</dbReference>
<keyword evidence="2" id="KW-0805">Transcription regulation</keyword>